<dbReference type="InterPro" id="IPR036890">
    <property type="entry name" value="HATPase_C_sf"/>
</dbReference>
<evidence type="ECO:0000256" key="2">
    <source>
        <dbReference type="ARBA" id="ARBA00012438"/>
    </source>
</evidence>
<dbReference type="KEGG" id="rdp:RD2015_2710"/>
<evidence type="ECO:0000313" key="4">
    <source>
        <dbReference type="EMBL" id="ALV07175.1"/>
    </source>
</evidence>
<gene>
    <name evidence="4" type="ORF">RD2015_2710</name>
</gene>
<evidence type="ECO:0000256" key="3">
    <source>
        <dbReference type="ARBA" id="ARBA00022553"/>
    </source>
</evidence>
<dbReference type="SUPFAM" id="SSF55874">
    <property type="entry name" value="ATPase domain of HSP90 chaperone/DNA topoisomerase II/histidine kinase"/>
    <property type="match status" value="1"/>
</dbReference>
<dbReference type="InterPro" id="IPR003594">
    <property type="entry name" value="HATPase_dom"/>
</dbReference>
<dbReference type="PRINTS" id="PR00344">
    <property type="entry name" value="BCTRLSENSOR"/>
</dbReference>
<dbReference type="EMBL" id="CP013729">
    <property type="protein sequence ID" value="ALV07175.1"/>
    <property type="molecule type" value="Genomic_DNA"/>
</dbReference>
<dbReference type="InterPro" id="IPR004358">
    <property type="entry name" value="Sig_transdc_His_kin-like_C"/>
</dbReference>
<dbReference type="EC" id="2.7.13.3" evidence="2"/>
<dbReference type="SUPFAM" id="SSF47384">
    <property type="entry name" value="Homodimeric domain of signal transducing histidine kinase"/>
    <property type="match status" value="1"/>
</dbReference>
<proteinExistence type="predicted"/>
<accession>A0A0U3LQB7</accession>
<dbReference type="Gene3D" id="3.30.565.10">
    <property type="entry name" value="Histidine kinase-like ATPase, C-terminal domain"/>
    <property type="match status" value="1"/>
</dbReference>
<dbReference type="PROSITE" id="PS50109">
    <property type="entry name" value="HIS_KIN"/>
    <property type="match status" value="1"/>
</dbReference>
<dbReference type="PANTHER" id="PTHR43065:SF42">
    <property type="entry name" value="TWO-COMPONENT SENSOR PPRA"/>
    <property type="match status" value="1"/>
</dbReference>
<dbReference type="Gene3D" id="1.10.287.130">
    <property type="match status" value="1"/>
</dbReference>
<dbReference type="GO" id="GO:0000155">
    <property type="term" value="F:phosphorelay sensor kinase activity"/>
    <property type="evidence" value="ECO:0007669"/>
    <property type="project" value="InterPro"/>
</dbReference>
<keyword evidence="5" id="KW-1185">Reference proteome</keyword>
<dbReference type="Proteomes" id="UP000060699">
    <property type="component" value="Chromosome"/>
</dbReference>
<dbReference type="AlphaFoldDB" id="A0A0U3LQB7"/>
<dbReference type="SMART" id="SM00388">
    <property type="entry name" value="HisKA"/>
    <property type="match status" value="1"/>
</dbReference>
<sequence precursor="true">MVWLMVLPTLLLSMMAGVAVFQTEQRAAINAAMETAEALSLVTDREMAVRSAMLQALSIAPSLAEGRLDQFHAEARRLVAGSASTIALTREDGQQMINTRVDWGVALPKTSIFRTGVTPNRPLMVSDLYTGPHDKRLSFAVRVPVTVAGQPMRLGLGSPVTDLQQIFRQQPLPKGWLGVVLDSQGYVAARTLDPDKRAGQRASAAMLEAMAKADRGVVETKTLDGVPVFTVFARAPDSGWLVLIGLSRGQLAHTAWMAFGVTLCVSFIFIVVATLVARRIGGSIVRPLQGLRDDALAMGSGERVQATASGLEDVDIVQRALVAASEERSGHEQRMRAEIEAAVAQARLAQEAALRSQKLEALGRLTGGIAHDFNNLLQTMTTGLQLAKKLSADPRADQALAACQRATAKASQLTRQLLAFGRQQVGHESVLDLREQLPELMELVRGAVGSAIDSSLEMEDGLWPVRTDPVQLELAILNLALNARDALHGRGRLTIRAANRQVVAGEVTDLLAGDYVCITVVDDGDGMTQDQMAHAFEPFFTTKPVGQGTGLGLAQVYALARATGGTATLNSKIGLGTEVVLWLPRSLGRTRALEAQAPASGQRYGGTVLLVEDDASVRELTAQALEDLGFSVMTAPTADQALDLLRGGAQVDVVLSDIVMPGTRSGVDLARTLKVLKPTLPVVLASGHPVRIEEAPDVPLVAKPYDTDQVAAQLAAAMDLARSSLPPAGASAPAAAD</sequence>
<dbReference type="SUPFAM" id="SSF52172">
    <property type="entry name" value="CheY-like"/>
    <property type="match status" value="1"/>
</dbReference>
<protein>
    <recommendedName>
        <fullName evidence="2">histidine kinase</fullName>
        <ecNumber evidence="2">2.7.13.3</ecNumber>
    </recommendedName>
</protein>
<evidence type="ECO:0000313" key="5">
    <source>
        <dbReference type="Proteomes" id="UP000060699"/>
    </source>
</evidence>
<dbReference type="InterPro" id="IPR036097">
    <property type="entry name" value="HisK_dim/P_sf"/>
</dbReference>
<dbReference type="InterPro" id="IPR005467">
    <property type="entry name" value="His_kinase_dom"/>
</dbReference>
<dbReference type="Pfam" id="PF02518">
    <property type="entry name" value="HATPase_c"/>
    <property type="match status" value="1"/>
</dbReference>
<dbReference type="PANTHER" id="PTHR43065">
    <property type="entry name" value="SENSOR HISTIDINE KINASE"/>
    <property type="match status" value="1"/>
</dbReference>
<dbReference type="SMART" id="SM00387">
    <property type="entry name" value="HATPase_c"/>
    <property type="match status" value="1"/>
</dbReference>
<dbReference type="InterPro" id="IPR003661">
    <property type="entry name" value="HisK_dim/P_dom"/>
</dbReference>
<dbReference type="Pfam" id="PF00072">
    <property type="entry name" value="Response_reg"/>
    <property type="match status" value="1"/>
</dbReference>
<dbReference type="STRING" id="76731.RD2015_2710"/>
<organism evidence="4 5">
    <name type="scientific">Roseateles depolymerans</name>
    <dbReference type="NCBI Taxonomy" id="76731"/>
    <lineage>
        <taxon>Bacteria</taxon>
        <taxon>Pseudomonadati</taxon>
        <taxon>Pseudomonadota</taxon>
        <taxon>Betaproteobacteria</taxon>
        <taxon>Burkholderiales</taxon>
        <taxon>Sphaerotilaceae</taxon>
        <taxon>Roseateles</taxon>
    </lineage>
</organism>
<keyword evidence="3" id="KW-0597">Phosphoprotein</keyword>
<dbReference type="InterPro" id="IPR001789">
    <property type="entry name" value="Sig_transdc_resp-reg_receiver"/>
</dbReference>
<dbReference type="CDD" id="cd18774">
    <property type="entry name" value="PDC2_HK_sensor"/>
    <property type="match status" value="1"/>
</dbReference>
<dbReference type="Gene3D" id="3.40.50.2300">
    <property type="match status" value="1"/>
</dbReference>
<dbReference type="PATRIC" id="fig|76731.3.peg.2774"/>
<dbReference type="PROSITE" id="PS50110">
    <property type="entry name" value="RESPONSE_REGULATORY"/>
    <property type="match status" value="1"/>
</dbReference>
<dbReference type="SMART" id="SM00448">
    <property type="entry name" value="REC"/>
    <property type="match status" value="1"/>
</dbReference>
<evidence type="ECO:0000256" key="1">
    <source>
        <dbReference type="ARBA" id="ARBA00000085"/>
    </source>
</evidence>
<name>A0A0U3LQB7_9BURK</name>
<reference evidence="4 5" key="1">
    <citation type="submission" date="2015-12" db="EMBL/GenBank/DDBJ databases">
        <title>Complete genome of Roseateles depolymerans KCTC 42856.</title>
        <authorList>
            <person name="Kim K.M."/>
        </authorList>
    </citation>
    <scope>NUCLEOTIDE SEQUENCE [LARGE SCALE GENOMIC DNA]</scope>
    <source>
        <strain evidence="4 5">KCTC 42856</strain>
    </source>
</reference>
<comment type="catalytic activity">
    <reaction evidence="1">
        <text>ATP + protein L-histidine = ADP + protein N-phospho-L-histidine.</text>
        <dbReference type="EC" id="2.7.13.3"/>
    </reaction>
</comment>
<dbReference type="InterPro" id="IPR011006">
    <property type="entry name" value="CheY-like_superfamily"/>
</dbReference>